<dbReference type="PANTHER" id="PTHR35149:SF1">
    <property type="entry name" value="DUF5655 DOMAIN-CONTAINING PROTEIN"/>
    <property type="match status" value="1"/>
</dbReference>
<name>A0A2K3V273_9DEIO</name>
<evidence type="ECO:0000313" key="3">
    <source>
        <dbReference type="Proteomes" id="UP000236379"/>
    </source>
</evidence>
<keyword evidence="3" id="KW-1185">Reference proteome</keyword>
<accession>A0A2K3V273</accession>
<protein>
    <recommendedName>
        <fullName evidence="1">GmrSD restriction endonucleases C-terminal domain-containing protein</fullName>
    </recommendedName>
</protein>
<dbReference type="Proteomes" id="UP000236379">
    <property type="component" value="Unassembled WGS sequence"/>
</dbReference>
<sequence length="449" mass="51306">MFQSLNTTGLPLTSLETFKPKILVIDPEKPKADSNYLNYKYRADYEKVEKLIQVGDDGRTAKKESLTNEFMVIFSLVWSGEPLSKNFSDQRRYLDREFTGKEIEKQDEVFIKTMGDLALFWLDTQLNSYENLEQSLNKLNAADIDIIKLCLAYLRDANHKLANSLIGAYYSSELKNNLDKQKEFYRIVRHTAAYFTLWRASSGTSGLDKSYRNLMEKLVSKKSGGKIRISASSDVIRKELSEILSAKRIRTKSDWIQYARTNLLYGSAPHAVVKFALLAYSNERIADPGRLGLTTKAAADYSKTLTYEAWISKNAKSIEHIAPQDNASGWDKAIYENKKYDLIGNLTLFPVEVNSSASNKGWREKWYYYRILGESNQSARENLKAQADSDGISLKGKTVSELTNSSYMDIIAPLSSLPKDFTWNADFIDLRTEEICETVWHVMDKWLSE</sequence>
<organism evidence="2 3">
    <name type="scientific">Deinococcus koreensis</name>
    <dbReference type="NCBI Taxonomy" id="2054903"/>
    <lineage>
        <taxon>Bacteria</taxon>
        <taxon>Thermotogati</taxon>
        <taxon>Deinococcota</taxon>
        <taxon>Deinococci</taxon>
        <taxon>Deinococcales</taxon>
        <taxon>Deinococcaceae</taxon>
        <taxon>Deinococcus</taxon>
    </lineage>
</organism>
<dbReference type="EMBL" id="PPPD01000001">
    <property type="protein sequence ID" value="PNY82878.1"/>
    <property type="molecule type" value="Genomic_DNA"/>
</dbReference>
<reference evidence="2 3" key="1">
    <citation type="submission" date="2018-01" db="EMBL/GenBank/DDBJ databases">
        <title>Deinococcus koreensis sp. nov., a radiation-resistant bacterium isolated from river water.</title>
        <authorList>
            <person name="Choi A."/>
        </authorList>
    </citation>
    <scope>NUCLEOTIDE SEQUENCE [LARGE SCALE GENOMIC DNA]</scope>
    <source>
        <strain evidence="2 3">SJW1-2</strain>
    </source>
</reference>
<gene>
    <name evidence="2" type="ORF">CVO96_05145</name>
</gene>
<comment type="caution">
    <text evidence="2">The sequence shown here is derived from an EMBL/GenBank/DDBJ whole genome shotgun (WGS) entry which is preliminary data.</text>
</comment>
<evidence type="ECO:0000313" key="2">
    <source>
        <dbReference type="EMBL" id="PNY82878.1"/>
    </source>
</evidence>
<dbReference type="Pfam" id="PF07510">
    <property type="entry name" value="GmrSD_C"/>
    <property type="match status" value="1"/>
</dbReference>
<dbReference type="AlphaFoldDB" id="A0A2K3V273"/>
<evidence type="ECO:0000259" key="1">
    <source>
        <dbReference type="Pfam" id="PF07510"/>
    </source>
</evidence>
<dbReference type="PANTHER" id="PTHR35149">
    <property type="entry name" value="SLL5132 PROTEIN"/>
    <property type="match status" value="1"/>
</dbReference>
<dbReference type="InterPro" id="IPR011089">
    <property type="entry name" value="GmrSD_C"/>
</dbReference>
<proteinExistence type="predicted"/>
<feature type="domain" description="GmrSD restriction endonucleases C-terminal" evidence="1">
    <location>
        <begin position="309"/>
        <end position="434"/>
    </location>
</feature>